<sequence length="274" mass="26815">MSETSTRGRGWLRGAVTVVLVLVVAGAVVPAVTTAASPHRYSGTVLYEDGSVAEGQVIEARHNGSVVAADVTDGDGEYALSVSPDDVAGNGSSVTLGVEGRTATVGWESGGETTADFVVPGAGGGDDGASNDSDATGNDTTDANGSDGAVTDGNATDAPAADERAGNDSSTDESATNDTGDANEPDETDDAAANGSTDGADDEADANGTGSNDTATEPNRSTSGDEAAEGTENASGPDVERADDEESSAEGPGFTVGAALAAALLAGALLARRR</sequence>
<protein>
    <submittedName>
        <fullName evidence="4">PGF-CTERM sorting domain-containing protein</fullName>
    </submittedName>
</protein>
<feature type="compositionally biased region" description="Polar residues" evidence="2">
    <location>
        <begin position="208"/>
        <end position="224"/>
    </location>
</feature>
<feature type="compositionally biased region" description="Polar residues" evidence="2">
    <location>
        <begin position="167"/>
        <end position="180"/>
    </location>
</feature>
<dbReference type="Proteomes" id="UP001596406">
    <property type="component" value="Unassembled WGS sequence"/>
</dbReference>
<proteinExistence type="predicted"/>
<evidence type="ECO:0000256" key="2">
    <source>
        <dbReference type="SAM" id="MobiDB-lite"/>
    </source>
</evidence>
<feature type="region of interest" description="Disordered" evidence="2">
    <location>
        <begin position="103"/>
        <end position="253"/>
    </location>
</feature>
<feature type="transmembrane region" description="Helical" evidence="3">
    <location>
        <begin position="12"/>
        <end position="32"/>
    </location>
</feature>
<keyword evidence="3" id="KW-0812">Transmembrane</keyword>
<dbReference type="EMBL" id="JBHSXM010000001">
    <property type="protein sequence ID" value="MFC6836790.1"/>
    <property type="molecule type" value="Genomic_DNA"/>
</dbReference>
<evidence type="ECO:0000256" key="1">
    <source>
        <dbReference type="ARBA" id="ARBA00022729"/>
    </source>
</evidence>
<feature type="compositionally biased region" description="Acidic residues" evidence="2">
    <location>
        <begin position="181"/>
        <end position="190"/>
    </location>
</feature>
<evidence type="ECO:0000313" key="4">
    <source>
        <dbReference type="EMBL" id="MFC6836790.1"/>
    </source>
</evidence>
<reference evidence="4 5" key="1">
    <citation type="journal article" date="2019" name="Int. J. Syst. Evol. Microbiol.">
        <title>The Global Catalogue of Microorganisms (GCM) 10K type strain sequencing project: providing services to taxonomists for standard genome sequencing and annotation.</title>
        <authorList>
            <consortium name="The Broad Institute Genomics Platform"/>
            <consortium name="The Broad Institute Genome Sequencing Center for Infectious Disease"/>
            <person name="Wu L."/>
            <person name="Ma J."/>
        </authorList>
    </citation>
    <scope>NUCLEOTIDE SEQUENCE [LARGE SCALE GENOMIC DNA]</scope>
    <source>
        <strain evidence="4 5">PSRA2</strain>
    </source>
</reference>
<keyword evidence="1" id="KW-0732">Signal</keyword>
<feature type="compositionally biased region" description="Low complexity" evidence="2">
    <location>
        <begin position="128"/>
        <end position="137"/>
    </location>
</feature>
<evidence type="ECO:0000313" key="5">
    <source>
        <dbReference type="Proteomes" id="UP001596406"/>
    </source>
</evidence>
<dbReference type="RefSeq" id="WP_304448467.1">
    <property type="nucleotide sequence ID" value="NZ_JARRAH010000001.1"/>
</dbReference>
<comment type="caution">
    <text evidence="4">The sequence shown here is derived from an EMBL/GenBank/DDBJ whole genome shotgun (WGS) entry which is preliminary data.</text>
</comment>
<keyword evidence="5" id="KW-1185">Reference proteome</keyword>
<organism evidence="4 5">
    <name type="scientific">Halomarina ordinaria</name>
    <dbReference type="NCBI Taxonomy" id="3033939"/>
    <lineage>
        <taxon>Archaea</taxon>
        <taxon>Methanobacteriati</taxon>
        <taxon>Methanobacteriota</taxon>
        <taxon>Stenosarchaea group</taxon>
        <taxon>Halobacteria</taxon>
        <taxon>Halobacteriales</taxon>
        <taxon>Natronomonadaceae</taxon>
        <taxon>Halomarina</taxon>
    </lineage>
</organism>
<keyword evidence="3" id="KW-0472">Membrane</keyword>
<name>A0ABD5U898_9EURY</name>
<keyword evidence="3" id="KW-1133">Transmembrane helix</keyword>
<gene>
    <name evidence="4" type="ORF">ACFQHK_09725</name>
</gene>
<evidence type="ECO:0000256" key="3">
    <source>
        <dbReference type="SAM" id="Phobius"/>
    </source>
</evidence>
<accession>A0ABD5U898</accession>
<dbReference type="InterPro" id="IPR026371">
    <property type="entry name" value="PGF_CTERM"/>
</dbReference>
<dbReference type="NCBIfam" id="TIGR04126">
    <property type="entry name" value="PGF_CTERM"/>
    <property type="match status" value="1"/>
</dbReference>
<dbReference type="GO" id="GO:0030115">
    <property type="term" value="C:S-layer"/>
    <property type="evidence" value="ECO:0007669"/>
    <property type="project" value="UniProtKB-SubCell"/>
</dbReference>
<dbReference type="AlphaFoldDB" id="A0ABD5U898"/>
<dbReference type="GO" id="GO:0005886">
    <property type="term" value="C:plasma membrane"/>
    <property type="evidence" value="ECO:0007669"/>
    <property type="project" value="UniProtKB-SubCell"/>
</dbReference>